<evidence type="ECO:0000313" key="3">
    <source>
        <dbReference type="Proteomes" id="UP000523955"/>
    </source>
</evidence>
<dbReference type="PANTHER" id="PTHR42841">
    <property type="entry name" value="AMINE OXIDASE"/>
    <property type="match status" value="1"/>
</dbReference>
<dbReference type="Pfam" id="PF01593">
    <property type="entry name" value="Amino_oxidase"/>
    <property type="match status" value="1"/>
</dbReference>
<feature type="domain" description="Amine oxidase" evidence="1">
    <location>
        <begin position="13"/>
        <end position="402"/>
    </location>
</feature>
<comment type="caution">
    <text evidence="2">The sequence shown here is derived from an EMBL/GenBank/DDBJ whole genome shotgun (WGS) entry which is preliminary data.</text>
</comment>
<evidence type="ECO:0000313" key="2">
    <source>
        <dbReference type="EMBL" id="MBB6626559.1"/>
    </source>
</evidence>
<protein>
    <submittedName>
        <fullName evidence="2">FAD-dependent oxidoreductase</fullName>
    </submittedName>
</protein>
<proteinExistence type="predicted"/>
<dbReference type="SUPFAM" id="SSF51905">
    <property type="entry name" value="FAD/NAD(P)-binding domain"/>
    <property type="match status" value="1"/>
</dbReference>
<keyword evidence="3" id="KW-1185">Reference proteome</keyword>
<reference evidence="2 3" key="1">
    <citation type="submission" date="2020-08" db="EMBL/GenBank/DDBJ databases">
        <authorList>
            <person name="Seo M.-J."/>
        </authorList>
    </citation>
    <scope>NUCLEOTIDE SEQUENCE [LARGE SCALE GENOMIC DNA]</scope>
    <source>
        <strain evidence="2 3">KIGAM211</strain>
    </source>
</reference>
<organism evidence="2 3">
    <name type="scientific">Nocardioides luti</name>
    <dbReference type="NCBI Taxonomy" id="2761101"/>
    <lineage>
        <taxon>Bacteria</taxon>
        <taxon>Bacillati</taxon>
        <taxon>Actinomycetota</taxon>
        <taxon>Actinomycetes</taxon>
        <taxon>Propionibacteriales</taxon>
        <taxon>Nocardioidaceae</taxon>
        <taxon>Nocardioides</taxon>
    </lineage>
</organism>
<name>A0A7X0RE03_9ACTN</name>
<dbReference type="InterPro" id="IPR002937">
    <property type="entry name" value="Amino_oxidase"/>
</dbReference>
<accession>A0A7X0RE03</accession>
<sequence>MDETDVVVVGAGLAGLRCAQVLREQGLRAVVLDAGDAPGGRVRTDVVDGFRCDRGFQLLNPAYPAVRRHVDVDALDLCFFGRGVVVAQDGGLAVVADPTRHPRLLAATLRSGYVRPGELAALARWLVPALGSVERLLAGPDTTLAASLDRARVTGRLRREILEPFLTGVLADDTGATSATFVRLLMRSFVRHTPGIPATGMQALPDQLAAGLDLRLGTRVTAVSRGTAPQVTTSAGEVAARAVVVATDAGGAADLTGEAAPPVRGLQTWWFAADDVPADRATFLRVDGTRGGPVVNTALMTAVAPSYAPPGRHLVQATTLLPSKTGAAATEADVRTHLDRLWGVPTRGWEVVVRHDVERALPALPPPLVVRRPARVDEGVFVAGDHRETASLQGALVSGARAGHAVARALAGVR</sequence>
<dbReference type="GO" id="GO:0016491">
    <property type="term" value="F:oxidoreductase activity"/>
    <property type="evidence" value="ECO:0007669"/>
    <property type="project" value="InterPro"/>
</dbReference>
<evidence type="ECO:0000259" key="1">
    <source>
        <dbReference type="Pfam" id="PF01593"/>
    </source>
</evidence>
<dbReference type="Proteomes" id="UP000523955">
    <property type="component" value="Unassembled WGS sequence"/>
</dbReference>
<dbReference type="InterPro" id="IPR036188">
    <property type="entry name" value="FAD/NAD-bd_sf"/>
</dbReference>
<dbReference type="AlphaFoldDB" id="A0A7X0RE03"/>
<dbReference type="EMBL" id="JACKXE010000001">
    <property type="protein sequence ID" value="MBB6626559.1"/>
    <property type="molecule type" value="Genomic_DNA"/>
</dbReference>
<gene>
    <name evidence="2" type="ORF">H5V45_04395</name>
</gene>
<dbReference type="Gene3D" id="3.50.50.60">
    <property type="entry name" value="FAD/NAD(P)-binding domain"/>
    <property type="match status" value="1"/>
</dbReference>